<feature type="transmembrane region" description="Helical" evidence="6">
    <location>
        <begin position="237"/>
        <end position="260"/>
    </location>
</feature>
<keyword evidence="4 6" id="KW-1133">Transmembrane helix</keyword>
<feature type="transmembrane region" description="Helical" evidence="6">
    <location>
        <begin position="12"/>
        <end position="43"/>
    </location>
</feature>
<dbReference type="PANTHER" id="PTHR21716:SF64">
    <property type="entry name" value="AI-2 TRANSPORT PROTEIN TQSA"/>
    <property type="match status" value="1"/>
</dbReference>
<dbReference type="EMBL" id="JBAKFM010000003">
    <property type="protein sequence ID" value="MEX0469606.1"/>
    <property type="molecule type" value="Genomic_DNA"/>
</dbReference>
<evidence type="ECO:0000256" key="2">
    <source>
        <dbReference type="ARBA" id="ARBA00009773"/>
    </source>
</evidence>
<feature type="transmembrane region" description="Helical" evidence="6">
    <location>
        <begin position="272"/>
        <end position="289"/>
    </location>
</feature>
<evidence type="ECO:0000313" key="7">
    <source>
        <dbReference type="EMBL" id="MEX0469606.1"/>
    </source>
</evidence>
<organism evidence="7 8">
    <name type="scientific">Spiribacter pallidus</name>
    <dbReference type="NCBI Taxonomy" id="1987936"/>
    <lineage>
        <taxon>Bacteria</taxon>
        <taxon>Pseudomonadati</taxon>
        <taxon>Pseudomonadota</taxon>
        <taxon>Gammaproteobacteria</taxon>
        <taxon>Chromatiales</taxon>
        <taxon>Ectothiorhodospiraceae</taxon>
        <taxon>Spiribacter</taxon>
    </lineage>
</organism>
<feature type="transmembrane region" description="Helical" evidence="6">
    <location>
        <begin position="153"/>
        <end position="173"/>
    </location>
</feature>
<evidence type="ECO:0000313" key="8">
    <source>
        <dbReference type="Proteomes" id="UP001556709"/>
    </source>
</evidence>
<keyword evidence="5 6" id="KW-0472">Membrane</keyword>
<dbReference type="RefSeq" id="WP_367959057.1">
    <property type="nucleotide sequence ID" value="NZ_JBAKFK010000003.1"/>
</dbReference>
<feature type="transmembrane region" description="Helical" evidence="6">
    <location>
        <begin position="214"/>
        <end position="231"/>
    </location>
</feature>
<evidence type="ECO:0000256" key="3">
    <source>
        <dbReference type="ARBA" id="ARBA00022692"/>
    </source>
</evidence>
<evidence type="ECO:0000256" key="6">
    <source>
        <dbReference type="SAM" id="Phobius"/>
    </source>
</evidence>
<evidence type="ECO:0000256" key="5">
    <source>
        <dbReference type="ARBA" id="ARBA00023136"/>
    </source>
</evidence>
<accession>A0ABV3TFI1</accession>
<reference evidence="7 8" key="1">
    <citation type="submission" date="2024-02" db="EMBL/GenBank/DDBJ databases">
        <title>New especies of Spiribacter isolated from saline water.</title>
        <authorList>
            <person name="Leon M.J."/>
            <person name="De La Haba R."/>
            <person name="Sanchez-Porro C."/>
            <person name="Ventosa A."/>
        </authorList>
    </citation>
    <scope>NUCLEOTIDE SEQUENCE [LARGE SCALE GENOMIC DNA]</scope>
    <source>
        <strain evidence="8">ag22IC6-390</strain>
    </source>
</reference>
<comment type="subcellular location">
    <subcellularLocation>
        <location evidence="1">Membrane</location>
        <topology evidence="1">Multi-pass membrane protein</topology>
    </subcellularLocation>
</comment>
<proteinExistence type="inferred from homology"/>
<feature type="transmembrane region" description="Helical" evidence="6">
    <location>
        <begin position="64"/>
        <end position="85"/>
    </location>
</feature>
<dbReference type="Pfam" id="PF01594">
    <property type="entry name" value="AI-2E_transport"/>
    <property type="match status" value="1"/>
</dbReference>
<evidence type="ECO:0000256" key="4">
    <source>
        <dbReference type="ARBA" id="ARBA00022989"/>
    </source>
</evidence>
<dbReference type="Proteomes" id="UP001556709">
    <property type="component" value="Unassembled WGS sequence"/>
</dbReference>
<evidence type="ECO:0000256" key="1">
    <source>
        <dbReference type="ARBA" id="ARBA00004141"/>
    </source>
</evidence>
<keyword evidence="3 6" id="KW-0812">Transmembrane</keyword>
<dbReference type="PANTHER" id="PTHR21716">
    <property type="entry name" value="TRANSMEMBRANE PROTEIN"/>
    <property type="match status" value="1"/>
</dbReference>
<protein>
    <submittedName>
        <fullName evidence="7">AI-2E family transporter</fullName>
    </submittedName>
</protein>
<comment type="caution">
    <text evidence="7">The sequence shown here is derived from an EMBL/GenBank/DDBJ whole genome shotgun (WGS) entry which is preliminary data.</text>
</comment>
<feature type="transmembrane region" description="Helical" evidence="6">
    <location>
        <begin position="309"/>
        <end position="340"/>
    </location>
</feature>
<dbReference type="InterPro" id="IPR002549">
    <property type="entry name" value="AI-2E-like"/>
</dbReference>
<gene>
    <name evidence="7" type="ORF">V6X73_07690</name>
</gene>
<comment type="similarity">
    <text evidence="2">Belongs to the autoinducer-2 exporter (AI-2E) (TC 2.A.86) family.</text>
</comment>
<name>A0ABV3TFI1_9GAMM</name>
<keyword evidence="8" id="KW-1185">Reference proteome</keyword>
<sequence>MNDALRGYRLGLGLALVVLTGLLVYWLQPILTPFLAGALLAYLGDPLARRLERLGLNRTLSTSVVFLALTLILLLAMLMLVPLIGRQLETLRGQLPAMLGWLQGSALPWLEQTMGIDAGAIELGALREAVTADWQSTGNVAAIVLERVTRSGLALAGAIATLALIPVVAFYLLRDWERVLAGMLNLVPTGWQPTLRHLAMECDEVVGAFLRGQLLVMIALGLFYALGLWLIGLDLGVLIGLLSGLAAVVPYLGFIVGIIAASAAAIFQHPEWLIPVLLVWVVYGAGQMLESVVFTPLFVGDRIGLHPVAVIFAVLAGGQLFGFAGVLLALPVAAVVVVLLRHAHAFVTG</sequence>